<dbReference type="STRING" id="1921510.BSL82_03875"/>
<dbReference type="RefSeq" id="WP_072596123.1">
    <property type="nucleotide sequence ID" value="NZ_CP018221.1"/>
</dbReference>
<dbReference type="Proteomes" id="UP000182063">
    <property type="component" value="Chromosome"/>
</dbReference>
<keyword evidence="2" id="KW-1185">Reference proteome</keyword>
<dbReference type="AlphaFoldDB" id="A0A1L3ZSF1"/>
<dbReference type="KEGG" id="sphj:BSL82_03875"/>
<organism evidence="1 2">
    <name type="scientific">Tardibacter chloracetimidivorans</name>
    <dbReference type="NCBI Taxonomy" id="1921510"/>
    <lineage>
        <taxon>Bacteria</taxon>
        <taxon>Pseudomonadati</taxon>
        <taxon>Pseudomonadota</taxon>
        <taxon>Alphaproteobacteria</taxon>
        <taxon>Sphingomonadales</taxon>
        <taxon>Sphingomonadaceae</taxon>
        <taxon>Tardibacter</taxon>
    </lineage>
</organism>
<dbReference type="EMBL" id="CP018221">
    <property type="protein sequence ID" value="API58556.1"/>
    <property type="molecule type" value="Genomic_DNA"/>
</dbReference>
<protein>
    <recommendedName>
        <fullName evidence="3">Poly A polymerase head domain-containing protein</fullName>
    </recommendedName>
</protein>
<evidence type="ECO:0000313" key="2">
    <source>
        <dbReference type="Proteomes" id="UP000182063"/>
    </source>
</evidence>
<evidence type="ECO:0000313" key="1">
    <source>
        <dbReference type="EMBL" id="API58556.1"/>
    </source>
</evidence>
<dbReference type="OrthoDB" id="8447982at2"/>
<reference evidence="2" key="1">
    <citation type="submission" date="2016-11" db="EMBL/GenBank/DDBJ databases">
        <title>Complete Genome Sequence of alachlor-degrading Sphingomonas sp. strain JJ-A5.</title>
        <authorList>
            <person name="Lee H."/>
            <person name="Ka J.-O."/>
        </authorList>
    </citation>
    <scope>NUCLEOTIDE SEQUENCE [LARGE SCALE GENOMIC DNA]</scope>
    <source>
        <strain evidence="2">JJ-A5</strain>
    </source>
</reference>
<proteinExistence type="predicted"/>
<sequence length="191" mass="20742">MEIPAAYAATLAHVCAVFPGSLLAGGCLRDLDNGRPVKDIDIFAPNAGSSFEEVREKVGKLVPDSALIGVMGGYENWATEEVLGVFDIAGPHSDFQLITLSSGQDSILPRFDFGICQIASDGINVFRTDAYVRDKANETFTLVRCDDAAQYDRSSKRFQRLSEKYQGWQFVDPSAPAAYAALIDGLNDLQP</sequence>
<dbReference type="Pfam" id="PF26128">
    <property type="entry name" value="Gad2"/>
    <property type="match status" value="1"/>
</dbReference>
<gene>
    <name evidence="1" type="ORF">BSL82_03875</name>
</gene>
<evidence type="ECO:0008006" key="3">
    <source>
        <dbReference type="Google" id="ProtNLM"/>
    </source>
</evidence>
<accession>A0A1L3ZSF1</accession>
<name>A0A1L3ZSF1_9SPHN</name>